<dbReference type="Pfam" id="PF00583">
    <property type="entry name" value="Acetyltransf_1"/>
    <property type="match status" value="1"/>
</dbReference>
<keyword evidence="1 4" id="KW-0808">Transferase</keyword>
<dbReference type="GO" id="GO:0016747">
    <property type="term" value="F:acyltransferase activity, transferring groups other than amino-acyl groups"/>
    <property type="evidence" value="ECO:0007669"/>
    <property type="project" value="InterPro"/>
</dbReference>
<dbReference type="PANTHER" id="PTHR43877:SF1">
    <property type="entry name" value="ACETYLTRANSFERASE"/>
    <property type="match status" value="1"/>
</dbReference>
<proteinExistence type="predicted"/>
<organism evidence="4 5">
    <name type="scientific">Alloacidobacterium dinghuense</name>
    <dbReference type="NCBI Taxonomy" id="2763107"/>
    <lineage>
        <taxon>Bacteria</taxon>
        <taxon>Pseudomonadati</taxon>
        <taxon>Acidobacteriota</taxon>
        <taxon>Terriglobia</taxon>
        <taxon>Terriglobales</taxon>
        <taxon>Acidobacteriaceae</taxon>
        <taxon>Alloacidobacterium</taxon>
    </lineage>
</organism>
<dbReference type="PROSITE" id="PS51186">
    <property type="entry name" value="GNAT"/>
    <property type="match status" value="1"/>
</dbReference>
<dbReference type="Proteomes" id="UP000515312">
    <property type="component" value="Chromosome"/>
</dbReference>
<dbReference type="CDD" id="cd04301">
    <property type="entry name" value="NAT_SF"/>
    <property type="match status" value="1"/>
</dbReference>
<dbReference type="SUPFAM" id="SSF55729">
    <property type="entry name" value="Acyl-CoA N-acyltransferases (Nat)"/>
    <property type="match status" value="1"/>
</dbReference>
<sequence length="156" mass="18047">MLETRTATAADAATITRHRHRMFVDAGRRDTPVLQVMSQHFEPWVVRMMNEGKYLGWLTEDSGKVVAGAGLLLLDWPPHPLDPHSTQRGYLLNVYVEPEYRRRKLASHLIEFALAEARRRKIRVVSLHSTDEGRPLYESNGFRQTNEMFYVEPVES</sequence>
<dbReference type="Gene3D" id="3.40.630.30">
    <property type="match status" value="1"/>
</dbReference>
<keyword evidence="5" id="KW-1185">Reference proteome</keyword>
<dbReference type="InterPro" id="IPR050832">
    <property type="entry name" value="Bact_Acetyltransf"/>
</dbReference>
<dbReference type="RefSeq" id="WP_186743731.1">
    <property type="nucleotide sequence ID" value="NZ_CP060394.1"/>
</dbReference>
<accession>A0A7G8BJQ7</accession>
<evidence type="ECO:0000256" key="2">
    <source>
        <dbReference type="ARBA" id="ARBA00023315"/>
    </source>
</evidence>
<dbReference type="InterPro" id="IPR000182">
    <property type="entry name" value="GNAT_dom"/>
</dbReference>
<name>A0A7G8BJQ7_9BACT</name>
<evidence type="ECO:0000313" key="5">
    <source>
        <dbReference type="Proteomes" id="UP000515312"/>
    </source>
</evidence>
<dbReference type="InterPro" id="IPR016181">
    <property type="entry name" value="Acyl_CoA_acyltransferase"/>
</dbReference>
<evidence type="ECO:0000256" key="1">
    <source>
        <dbReference type="ARBA" id="ARBA00022679"/>
    </source>
</evidence>
<protein>
    <submittedName>
        <fullName evidence="4">GNAT family N-acetyltransferase</fullName>
    </submittedName>
</protein>
<dbReference type="AlphaFoldDB" id="A0A7G8BJQ7"/>
<dbReference type="KEGG" id="adin:H7849_01895"/>
<keyword evidence="2" id="KW-0012">Acyltransferase</keyword>
<dbReference type="EMBL" id="CP060394">
    <property type="protein sequence ID" value="QNI32777.1"/>
    <property type="molecule type" value="Genomic_DNA"/>
</dbReference>
<evidence type="ECO:0000259" key="3">
    <source>
        <dbReference type="PROSITE" id="PS51186"/>
    </source>
</evidence>
<feature type="domain" description="N-acetyltransferase" evidence="3">
    <location>
        <begin position="2"/>
        <end position="156"/>
    </location>
</feature>
<reference evidence="4 5" key="1">
    <citation type="submission" date="2020-08" db="EMBL/GenBank/DDBJ databases">
        <title>Edaphobacter telluris sp. nov. and Acidobacterium dinghuensis sp. nov., two acidobacteria isolated from forest soil.</title>
        <authorList>
            <person name="Fu J."/>
            <person name="Qiu L."/>
        </authorList>
    </citation>
    <scope>NUCLEOTIDE SEQUENCE [LARGE SCALE GENOMIC DNA]</scope>
    <source>
        <strain evidence="4">4Y35</strain>
    </source>
</reference>
<evidence type="ECO:0000313" key="4">
    <source>
        <dbReference type="EMBL" id="QNI32777.1"/>
    </source>
</evidence>
<gene>
    <name evidence="4" type="ORF">H7849_01895</name>
</gene>
<dbReference type="PANTHER" id="PTHR43877">
    <property type="entry name" value="AMINOALKYLPHOSPHONATE N-ACETYLTRANSFERASE-RELATED-RELATED"/>
    <property type="match status" value="1"/>
</dbReference>